<evidence type="ECO:0000256" key="3">
    <source>
        <dbReference type="ARBA" id="ARBA00001947"/>
    </source>
</evidence>
<name>A0A0B2JT98_9FIRM</name>
<evidence type="ECO:0000313" key="10">
    <source>
        <dbReference type="EMBL" id="KHM49711.1"/>
    </source>
</evidence>
<dbReference type="Gene3D" id="3.40.1830.10">
    <property type="entry name" value="Thermophilic metalloprotease (M29)"/>
    <property type="match status" value="1"/>
</dbReference>
<dbReference type="InterPro" id="IPR035097">
    <property type="entry name" value="M29_N-terminal"/>
</dbReference>
<comment type="cofactor">
    <cofactor evidence="3">
        <name>Zn(2+)</name>
        <dbReference type="ChEBI" id="CHEBI:29105"/>
    </cofactor>
</comment>
<keyword evidence="6" id="KW-0645">Protease</keyword>
<gene>
    <name evidence="10" type="ORF">NZ47_12440</name>
</gene>
<keyword evidence="5" id="KW-0031">Aminopeptidase</keyword>
<keyword evidence="11" id="KW-1185">Reference proteome</keyword>
<dbReference type="MEROPS" id="M29.002"/>
<dbReference type="PRINTS" id="PR00919">
    <property type="entry name" value="THERMOPTASE"/>
</dbReference>
<protein>
    <submittedName>
        <fullName evidence="10">Peptidase M29</fullName>
    </submittedName>
</protein>
<keyword evidence="8" id="KW-0378">Hydrolase</keyword>
<dbReference type="GO" id="GO:0008237">
    <property type="term" value="F:metallopeptidase activity"/>
    <property type="evidence" value="ECO:0007669"/>
    <property type="project" value="UniProtKB-KW"/>
</dbReference>
<comment type="cofactor">
    <cofactor evidence="2">
        <name>Mg(2+)</name>
        <dbReference type="ChEBI" id="CHEBI:18420"/>
    </cofactor>
</comment>
<evidence type="ECO:0000256" key="7">
    <source>
        <dbReference type="ARBA" id="ARBA00022723"/>
    </source>
</evidence>
<dbReference type="SUPFAM" id="SSF144052">
    <property type="entry name" value="Thermophilic metalloprotease-like"/>
    <property type="match status" value="1"/>
</dbReference>
<dbReference type="InterPro" id="IPR052170">
    <property type="entry name" value="M29_Exopeptidase"/>
</dbReference>
<comment type="similarity">
    <text evidence="4">Belongs to the peptidase M29 family.</text>
</comment>
<evidence type="ECO:0000256" key="6">
    <source>
        <dbReference type="ARBA" id="ARBA00022670"/>
    </source>
</evidence>
<accession>A0A0B2JT98</accession>
<dbReference type="PANTHER" id="PTHR34448:SF3">
    <property type="entry name" value="AMINOPEPTIDASE AMPS"/>
    <property type="match status" value="1"/>
</dbReference>
<dbReference type="STRING" id="82374.NZ47_12440"/>
<comment type="caution">
    <text evidence="10">The sequence shown here is derived from an EMBL/GenBank/DDBJ whole genome shotgun (WGS) entry which is preliminary data.</text>
</comment>
<dbReference type="PANTHER" id="PTHR34448">
    <property type="entry name" value="AMINOPEPTIDASE"/>
    <property type="match status" value="1"/>
</dbReference>
<dbReference type="RefSeq" id="WP_039211496.1">
    <property type="nucleotide sequence ID" value="NZ_JSCE01000231.1"/>
</dbReference>
<keyword evidence="7" id="KW-0479">Metal-binding</keyword>
<comment type="cofactor">
    <cofactor evidence="1">
        <name>Co(2+)</name>
        <dbReference type="ChEBI" id="CHEBI:48828"/>
    </cofactor>
</comment>
<evidence type="ECO:0000256" key="2">
    <source>
        <dbReference type="ARBA" id="ARBA00001946"/>
    </source>
</evidence>
<dbReference type="GO" id="GO:0006508">
    <property type="term" value="P:proteolysis"/>
    <property type="evidence" value="ECO:0007669"/>
    <property type="project" value="UniProtKB-KW"/>
</dbReference>
<dbReference type="EMBL" id="JSCE01000231">
    <property type="protein sequence ID" value="KHM49711.1"/>
    <property type="molecule type" value="Genomic_DNA"/>
</dbReference>
<evidence type="ECO:0000256" key="4">
    <source>
        <dbReference type="ARBA" id="ARBA00008236"/>
    </source>
</evidence>
<keyword evidence="9" id="KW-0482">Metalloprotease</keyword>
<dbReference type="InterPro" id="IPR000787">
    <property type="entry name" value="Peptidase_M29"/>
</dbReference>
<sequence>MDKLLNKYAKLVVKTGVNLQKGQLLVINSPIECADFARRVAKEGFEAGCSDVKINWSDEKFSRIRFDGAANEIFDEFPQYRYDMFMSFKEKGAAIVSIHASDPSIFKGVEQDKLRRAQMAAGQALLEYRGAIMNNELRWCVVSIPTPAWASKVFKDTANAEEAVAKLWQAIFSAVRIDEKNDPIEAWSKHTAFMKKATDFLNREKLVSLHYTNGLGTDLTVKLPEGHIWAGGAEIAADKVEFVANMPTEEVYSLPDRNGVDGVVYASKPLIYQGNVIDGIRLVFKEGKVVEYSATKGQEVLKQLLDTDDGAKHLGEVALVPYDSPISNSGILFYNTLFDENAACHLAFGKAYPTCLEGGERMDTVELLQHGVNDSLVHEDFMIGTEDMEIVGTKADGSTVQIFTRGNFVEF</sequence>
<organism evidence="10 11">
    <name type="scientific">Anaerovibrio lipolyticus</name>
    <dbReference type="NCBI Taxonomy" id="82374"/>
    <lineage>
        <taxon>Bacteria</taxon>
        <taxon>Bacillati</taxon>
        <taxon>Bacillota</taxon>
        <taxon>Negativicutes</taxon>
        <taxon>Selenomonadales</taxon>
        <taxon>Selenomonadaceae</taxon>
        <taxon>Anaerovibrio</taxon>
    </lineage>
</organism>
<dbReference type="eggNOG" id="COG2309">
    <property type="taxonomic scope" value="Bacteria"/>
</dbReference>
<evidence type="ECO:0000256" key="5">
    <source>
        <dbReference type="ARBA" id="ARBA00022438"/>
    </source>
</evidence>
<dbReference type="GO" id="GO:0004177">
    <property type="term" value="F:aminopeptidase activity"/>
    <property type="evidence" value="ECO:0007669"/>
    <property type="project" value="UniProtKB-KW"/>
</dbReference>
<evidence type="ECO:0000313" key="11">
    <source>
        <dbReference type="Proteomes" id="UP000030993"/>
    </source>
</evidence>
<dbReference type="GO" id="GO:0046872">
    <property type="term" value="F:metal ion binding"/>
    <property type="evidence" value="ECO:0007669"/>
    <property type="project" value="UniProtKB-KW"/>
</dbReference>
<proteinExistence type="inferred from homology"/>
<evidence type="ECO:0000256" key="8">
    <source>
        <dbReference type="ARBA" id="ARBA00022801"/>
    </source>
</evidence>
<evidence type="ECO:0000256" key="1">
    <source>
        <dbReference type="ARBA" id="ARBA00001941"/>
    </source>
</evidence>
<reference evidence="10 11" key="1">
    <citation type="journal article" date="2013" name="PLoS ONE">
        <title>Identification and characterization of three novel lipases belonging to families II and V from Anaerovibrio lipolyticus 5ST.</title>
        <authorList>
            <person name="Prive F."/>
            <person name="Kaderbhai N.N."/>
            <person name="Girdwood S."/>
            <person name="Worgan H.J."/>
            <person name="Pinloche E."/>
            <person name="Scollan N.D."/>
            <person name="Huws S.A."/>
            <person name="Newbold C.J."/>
        </authorList>
    </citation>
    <scope>NUCLEOTIDE SEQUENCE [LARGE SCALE GENOMIC DNA]</scope>
    <source>
        <strain evidence="10 11">5S</strain>
    </source>
</reference>
<dbReference type="Pfam" id="PF02073">
    <property type="entry name" value="Peptidase_M29"/>
    <property type="match status" value="1"/>
</dbReference>
<evidence type="ECO:0000256" key="9">
    <source>
        <dbReference type="ARBA" id="ARBA00023049"/>
    </source>
</evidence>
<dbReference type="Proteomes" id="UP000030993">
    <property type="component" value="Unassembled WGS sequence"/>
</dbReference>
<dbReference type="AlphaFoldDB" id="A0A0B2JT98"/>